<organism evidence="2 3">
    <name type="scientific">Meripilus lineatus</name>
    <dbReference type="NCBI Taxonomy" id="2056292"/>
    <lineage>
        <taxon>Eukaryota</taxon>
        <taxon>Fungi</taxon>
        <taxon>Dikarya</taxon>
        <taxon>Basidiomycota</taxon>
        <taxon>Agaricomycotina</taxon>
        <taxon>Agaricomycetes</taxon>
        <taxon>Polyporales</taxon>
        <taxon>Meripilaceae</taxon>
        <taxon>Meripilus</taxon>
    </lineage>
</organism>
<feature type="region of interest" description="Disordered" evidence="1">
    <location>
        <begin position="120"/>
        <end position="149"/>
    </location>
</feature>
<dbReference type="Proteomes" id="UP001212997">
    <property type="component" value="Unassembled WGS sequence"/>
</dbReference>
<feature type="region of interest" description="Disordered" evidence="1">
    <location>
        <begin position="198"/>
        <end position="292"/>
    </location>
</feature>
<dbReference type="Gene3D" id="3.30.160.60">
    <property type="entry name" value="Classic Zinc Finger"/>
    <property type="match status" value="1"/>
</dbReference>
<dbReference type="EMBL" id="JANAWD010000600">
    <property type="protein sequence ID" value="KAJ3477380.1"/>
    <property type="molecule type" value="Genomic_DNA"/>
</dbReference>
<comment type="caution">
    <text evidence="2">The sequence shown here is derived from an EMBL/GenBank/DDBJ whole genome shotgun (WGS) entry which is preliminary data.</text>
</comment>
<dbReference type="AlphaFoldDB" id="A0AAD5YA22"/>
<keyword evidence="3" id="KW-1185">Reference proteome</keyword>
<feature type="compositionally biased region" description="Low complexity" evidence="1">
    <location>
        <begin position="247"/>
        <end position="261"/>
    </location>
</feature>
<accession>A0AAD5YA22</accession>
<evidence type="ECO:0000256" key="1">
    <source>
        <dbReference type="SAM" id="MobiDB-lite"/>
    </source>
</evidence>
<feature type="compositionally biased region" description="Polar residues" evidence="1">
    <location>
        <begin position="56"/>
        <end position="84"/>
    </location>
</feature>
<sequence>MPAFTETSTFYDDADFGFGPDAQHNVSLDLGWYGECGTESHVDLPEALLTSPEGPSPSTLFNPTLNLNTSPNSFLSSPGRSGSDSAFGHGGSSYGSDSDAEGDLDQGNWTIVDDHSYTYQGFTDPYVEDTPYEPPSAPSSTRSELLYPSPAISDTGLPYTSPLVNPAHLSAGPEIYLPSSQEPRTRASRNRANQTISYLFAQDSDVDAEGESDNDDSEDDYSPSPSPPPVTRLPMRNRGVYNYAYNSSPDSPSPSSSYKPRPSAHARPRPTAPVIRDSRLRRTQPRHTQAATPLSIEDMKNFTCDLCGYVQRNKRKPDFKRHLQTHNRGSQKDEPWVCCGVLENSLDAPRMGTPTMYKGYRLVGGCFKVFSRRDALKRHLDNQNICCKGDMSAEWYPKIQPRA</sequence>
<protein>
    <submittedName>
        <fullName evidence="2">Uncharacterized protein</fullName>
    </submittedName>
</protein>
<proteinExistence type="predicted"/>
<name>A0AAD5YA22_9APHY</name>
<feature type="compositionally biased region" description="Acidic residues" evidence="1">
    <location>
        <begin position="204"/>
        <end position="221"/>
    </location>
</feature>
<feature type="region of interest" description="Disordered" evidence="1">
    <location>
        <begin position="47"/>
        <end position="108"/>
    </location>
</feature>
<gene>
    <name evidence="2" type="ORF">NLI96_g10495</name>
</gene>
<reference evidence="2" key="1">
    <citation type="submission" date="2022-07" db="EMBL/GenBank/DDBJ databases">
        <title>Genome Sequence of Physisporinus lineatus.</title>
        <authorList>
            <person name="Buettner E."/>
        </authorList>
    </citation>
    <scope>NUCLEOTIDE SEQUENCE</scope>
    <source>
        <strain evidence="2">VT162</strain>
    </source>
</reference>
<evidence type="ECO:0000313" key="2">
    <source>
        <dbReference type="EMBL" id="KAJ3477380.1"/>
    </source>
</evidence>
<evidence type="ECO:0000313" key="3">
    <source>
        <dbReference type="Proteomes" id="UP001212997"/>
    </source>
</evidence>